<reference evidence="2" key="1">
    <citation type="submission" date="2020-01" db="EMBL/GenBank/DDBJ databases">
        <title>Development of genomics and gene disruption for Polysphondylium violaceum indicates a role for the polyketide synthase stlB in stalk morphogenesis.</title>
        <authorList>
            <person name="Narita B."/>
            <person name="Kawabe Y."/>
            <person name="Kin K."/>
            <person name="Saito T."/>
            <person name="Gibbs R."/>
            <person name="Kuspa A."/>
            <person name="Muzny D."/>
            <person name="Queller D."/>
            <person name="Richards S."/>
            <person name="Strassman J."/>
            <person name="Sucgang R."/>
            <person name="Worley K."/>
            <person name="Schaap P."/>
        </authorList>
    </citation>
    <scope>NUCLEOTIDE SEQUENCE</scope>
    <source>
        <strain evidence="2">QSvi11</strain>
    </source>
</reference>
<dbReference type="OrthoDB" id="17788at2759"/>
<name>A0A8J4Q1X3_9MYCE</name>
<accession>A0A8J4Q1X3</accession>
<dbReference type="Pfam" id="PF03358">
    <property type="entry name" value="FMN_red"/>
    <property type="match status" value="1"/>
</dbReference>
<keyword evidence="3" id="KW-1185">Reference proteome</keyword>
<dbReference type="GO" id="GO:0016491">
    <property type="term" value="F:oxidoreductase activity"/>
    <property type="evidence" value="ECO:0007669"/>
    <property type="project" value="InterPro"/>
</dbReference>
<dbReference type="AlphaFoldDB" id="A0A8J4Q1X3"/>
<dbReference type="InterPro" id="IPR050712">
    <property type="entry name" value="NAD(P)H-dep_reductase"/>
</dbReference>
<dbReference type="InterPro" id="IPR005025">
    <property type="entry name" value="FMN_Rdtase-like_dom"/>
</dbReference>
<dbReference type="PANTHER" id="PTHR30543">
    <property type="entry name" value="CHROMATE REDUCTASE"/>
    <property type="match status" value="1"/>
</dbReference>
<gene>
    <name evidence="2" type="ORF">CYY_000193</name>
</gene>
<dbReference type="PANTHER" id="PTHR30543:SF21">
    <property type="entry name" value="NAD(P)H-DEPENDENT FMN REDUCTASE LOT6"/>
    <property type="match status" value="1"/>
</dbReference>
<dbReference type="Gene3D" id="3.40.50.360">
    <property type="match status" value="1"/>
</dbReference>
<feature type="non-terminal residue" evidence="2">
    <location>
        <position position="111"/>
    </location>
</feature>
<dbReference type="InterPro" id="IPR029039">
    <property type="entry name" value="Flavoprotein-like_sf"/>
</dbReference>
<evidence type="ECO:0000259" key="1">
    <source>
        <dbReference type="Pfam" id="PF03358"/>
    </source>
</evidence>
<proteinExistence type="predicted"/>
<evidence type="ECO:0000313" key="2">
    <source>
        <dbReference type="EMBL" id="KAF2078443.1"/>
    </source>
</evidence>
<dbReference type="EMBL" id="AJWJ01000004">
    <property type="protein sequence ID" value="KAF2078443.1"/>
    <property type="molecule type" value="Genomic_DNA"/>
</dbReference>
<dbReference type="SUPFAM" id="SSF52218">
    <property type="entry name" value="Flavoproteins"/>
    <property type="match status" value="1"/>
</dbReference>
<feature type="domain" description="NADPH-dependent FMN reductase-like" evidence="1">
    <location>
        <begin position="8"/>
        <end position="108"/>
    </location>
</feature>
<dbReference type="GO" id="GO:0010181">
    <property type="term" value="F:FMN binding"/>
    <property type="evidence" value="ECO:0007669"/>
    <property type="project" value="TreeGrafter"/>
</dbReference>
<comment type="caution">
    <text evidence="2">The sequence shown here is derived from an EMBL/GenBank/DDBJ whole genome shotgun (WGS) entry which is preliminary data.</text>
</comment>
<dbReference type="GO" id="GO:0005829">
    <property type="term" value="C:cytosol"/>
    <property type="evidence" value="ECO:0007669"/>
    <property type="project" value="TreeGrafter"/>
</dbReference>
<dbReference type="Proteomes" id="UP000695562">
    <property type="component" value="Unassembled WGS sequence"/>
</dbReference>
<protein>
    <recommendedName>
        <fullName evidence="1">NADPH-dependent FMN reductase-like domain-containing protein</fullName>
    </recommendedName>
</protein>
<sequence length="111" mass="12790">MTTMKKHIQIILSSTRAARIGDQIVDYVKKVMEPMCPSTFTFEIVDLKDWDLPLGMPYEASIPKFKQYTQPHTFAWSEKISQGDGFVFVLPQYNGSYPATVKNAIDYLYQE</sequence>
<evidence type="ECO:0000313" key="3">
    <source>
        <dbReference type="Proteomes" id="UP000695562"/>
    </source>
</evidence>
<organism evidence="2 3">
    <name type="scientific">Polysphondylium violaceum</name>
    <dbReference type="NCBI Taxonomy" id="133409"/>
    <lineage>
        <taxon>Eukaryota</taxon>
        <taxon>Amoebozoa</taxon>
        <taxon>Evosea</taxon>
        <taxon>Eumycetozoa</taxon>
        <taxon>Dictyostelia</taxon>
        <taxon>Dictyosteliales</taxon>
        <taxon>Dictyosteliaceae</taxon>
        <taxon>Polysphondylium</taxon>
    </lineage>
</organism>